<keyword evidence="1" id="KW-0175">Coiled coil</keyword>
<sequence length="140" mass="16318">MYWITKLDYHYQTGLSNLMQNFRGISGNCGGISGTFGELRRNFGGISREFQNYRGFHSLWKSLTSLDLSYNQLDSVPFVALKELRSLQWINLHGWPVGEEISPVNDEVKAVEEEINQIKKEMNQKIGVQKNRKQWFEETQ</sequence>
<gene>
    <name evidence="2" type="ORF">NQ315_004551</name>
</gene>
<dbReference type="InterPro" id="IPR032675">
    <property type="entry name" value="LRR_dom_sf"/>
</dbReference>
<organism evidence="2 3">
    <name type="scientific">Exocentrus adspersus</name>
    <dbReference type="NCBI Taxonomy" id="1586481"/>
    <lineage>
        <taxon>Eukaryota</taxon>
        <taxon>Metazoa</taxon>
        <taxon>Ecdysozoa</taxon>
        <taxon>Arthropoda</taxon>
        <taxon>Hexapoda</taxon>
        <taxon>Insecta</taxon>
        <taxon>Pterygota</taxon>
        <taxon>Neoptera</taxon>
        <taxon>Endopterygota</taxon>
        <taxon>Coleoptera</taxon>
        <taxon>Polyphaga</taxon>
        <taxon>Cucujiformia</taxon>
        <taxon>Chrysomeloidea</taxon>
        <taxon>Cerambycidae</taxon>
        <taxon>Lamiinae</taxon>
        <taxon>Acanthocinini</taxon>
        <taxon>Exocentrus</taxon>
    </lineage>
</organism>
<dbReference type="EMBL" id="JANEYG010000049">
    <property type="protein sequence ID" value="KAJ8915739.1"/>
    <property type="molecule type" value="Genomic_DNA"/>
</dbReference>
<dbReference type="Gene3D" id="3.80.10.10">
    <property type="entry name" value="Ribonuclease Inhibitor"/>
    <property type="match status" value="1"/>
</dbReference>
<dbReference type="Proteomes" id="UP001159042">
    <property type="component" value="Unassembled WGS sequence"/>
</dbReference>
<evidence type="ECO:0000313" key="2">
    <source>
        <dbReference type="EMBL" id="KAJ8915739.1"/>
    </source>
</evidence>
<proteinExistence type="predicted"/>
<dbReference type="InterPro" id="IPR001611">
    <property type="entry name" value="Leu-rich_rpt"/>
</dbReference>
<name>A0AAV8VNB1_9CUCU</name>
<protein>
    <submittedName>
        <fullName evidence="2">Uncharacterized protein</fullName>
    </submittedName>
</protein>
<accession>A0AAV8VNB1</accession>
<dbReference type="SUPFAM" id="SSF52058">
    <property type="entry name" value="L domain-like"/>
    <property type="match status" value="1"/>
</dbReference>
<evidence type="ECO:0000313" key="3">
    <source>
        <dbReference type="Proteomes" id="UP001159042"/>
    </source>
</evidence>
<reference evidence="2 3" key="1">
    <citation type="journal article" date="2023" name="Insect Mol. Biol.">
        <title>Genome sequencing provides insights into the evolution of gene families encoding plant cell wall-degrading enzymes in longhorned beetles.</title>
        <authorList>
            <person name="Shin N.R."/>
            <person name="Okamura Y."/>
            <person name="Kirsch R."/>
            <person name="Pauchet Y."/>
        </authorList>
    </citation>
    <scope>NUCLEOTIDE SEQUENCE [LARGE SCALE GENOMIC DNA]</scope>
    <source>
        <strain evidence="2">EAD_L_NR</strain>
    </source>
</reference>
<comment type="caution">
    <text evidence="2">The sequence shown here is derived from an EMBL/GenBank/DDBJ whole genome shotgun (WGS) entry which is preliminary data.</text>
</comment>
<dbReference type="PROSITE" id="PS51450">
    <property type="entry name" value="LRR"/>
    <property type="match status" value="1"/>
</dbReference>
<dbReference type="AlphaFoldDB" id="A0AAV8VNB1"/>
<evidence type="ECO:0000256" key="1">
    <source>
        <dbReference type="SAM" id="Coils"/>
    </source>
</evidence>
<keyword evidence="3" id="KW-1185">Reference proteome</keyword>
<feature type="coiled-coil region" evidence="1">
    <location>
        <begin position="101"/>
        <end position="128"/>
    </location>
</feature>